<dbReference type="GO" id="GO:1904659">
    <property type="term" value="P:D-glucose transmembrane transport"/>
    <property type="evidence" value="ECO:0007669"/>
    <property type="project" value="TreeGrafter"/>
</dbReference>
<evidence type="ECO:0000256" key="2">
    <source>
        <dbReference type="ARBA" id="ARBA00010992"/>
    </source>
</evidence>
<evidence type="ECO:0000313" key="9">
    <source>
        <dbReference type="EMBL" id="KAF3947981.1"/>
    </source>
</evidence>
<accession>A0A8J4VGD1</accession>
<feature type="domain" description="Major facilitator superfamily (MFS) profile" evidence="8">
    <location>
        <begin position="1"/>
        <end position="68"/>
    </location>
</feature>
<keyword evidence="4 7" id="KW-0812">Transmembrane</keyword>
<evidence type="ECO:0000256" key="7">
    <source>
        <dbReference type="SAM" id="Phobius"/>
    </source>
</evidence>
<reference evidence="9" key="1">
    <citation type="submission" date="2020-03" db="EMBL/GenBank/DDBJ databases">
        <title>Castanea mollissima Vanexum genome sequencing.</title>
        <authorList>
            <person name="Staton M."/>
        </authorList>
    </citation>
    <scope>NUCLEOTIDE SEQUENCE</scope>
    <source>
        <tissue evidence="9">Leaf</tissue>
    </source>
</reference>
<proteinExistence type="inferred from homology"/>
<protein>
    <recommendedName>
        <fullName evidence="8">Major facilitator superfamily (MFS) profile domain-containing protein</fullName>
    </recommendedName>
</protein>
<dbReference type="InterPro" id="IPR050820">
    <property type="entry name" value="MFS_Sugar_Transporter"/>
</dbReference>
<dbReference type="Proteomes" id="UP000737018">
    <property type="component" value="Unassembled WGS sequence"/>
</dbReference>
<evidence type="ECO:0000256" key="6">
    <source>
        <dbReference type="ARBA" id="ARBA00023136"/>
    </source>
</evidence>
<comment type="caution">
    <text evidence="9">The sequence shown here is derived from an EMBL/GenBank/DDBJ whole genome shotgun (WGS) entry which is preliminary data.</text>
</comment>
<dbReference type="GO" id="GO:0016020">
    <property type="term" value="C:membrane"/>
    <property type="evidence" value="ECO:0007669"/>
    <property type="project" value="UniProtKB-SubCell"/>
</dbReference>
<name>A0A8J4VGD1_9ROSI</name>
<evidence type="ECO:0000259" key="8">
    <source>
        <dbReference type="PROSITE" id="PS50850"/>
    </source>
</evidence>
<comment type="similarity">
    <text evidence="2">Belongs to the major facilitator superfamily. Sugar transporter (TC 2.A.1.1) family.</text>
</comment>
<dbReference type="PANTHER" id="PTHR48023:SF4">
    <property type="entry name" value="D-XYLOSE-PROTON SYMPORTER-LIKE 2"/>
    <property type="match status" value="1"/>
</dbReference>
<dbReference type="InterPro" id="IPR005828">
    <property type="entry name" value="MFS_sugar_transport-like"/>
</dbReference>
<evidence type="ECO:0000256" key="3">
    <source>
        <dbReference type="ARBA" id="ARBA00022448"/>
    </source>
</evidence>
<dbReference type="SUPFAM" id="SSF103473">
    <property type="entry name" value="MFS general substrate transporter"/>
    <property type="match status" value="1"/>
</dbReference>
<comment type="subcellular location">
    <subcellularLocation>
        <location evidence="1">Membrane</location>
        <topology evidence="1">Multi-pass membrane protein</topology>
    </subcellularLocation>
</comment>
<keyword evidence="6 7" id="KW-0472">Membrane</keyword>
<keyword evidence="10" id="KW-1185">Reference proteome</keyword>
<dbReference type="InterPro" id="IPR036259">
    <property type="entry name" value="MFS_trans_sf"/>
</dbReference>
<dbReference type="Pfam" id="PF00083">
    <property type="entry name" value="Sugar_tr"/>
    <property type="match status" value="1"/>
</dbReference>
<dbReference type="EMBL" id="JRKL02007218">
    <property type="protein sequence ID" value="KAF3947981.1"/>
    <property type="molecule type" value="Genomic_DNA"/>
</dbReference>
<evidence type="ECO:0000256" key="5">
    <source>
        <dbReference type="ARBA" id="ARBA00022989"/>
    </source>
</evidence>
<evidence type="ECO:0000256" key="1">
    <source>
        <dbReference type="ARBA" id="ARBA00004141"/>
    </source>
</evidence>
<dbReference type="InterPro" id="IPR020846">
    <property type="entry name" value="MFS_dom"/>
</dbReference>
<dbReference type="Gene3D" id="1.20.1250.20">
    <property type="entry name" value="MFS general substrate transporter like domains"/>
    <property type="match status" value="1"/>
</dbReference>
<keyword evidence="5 7" id="KW-1133">Transmembrane helix</keyword>
<dbReference type="OrthoDB" id="6612291at2759"/>
<sequence length="80" mass="8632">MISEIFPLRLRGRGLSIAVLVNFGANALVTFAFSPLKALLGAAILFYIFGAIAVVSLVFIFFVVPETKGLTLEEIEAKCL</sequence>
<organism evidence="9 10">
    <name type="scientific">Castanea mollissima</name>
    <name type="common">Chinese chestnut</name>
    <dbReference type="NCBI Taxonomy" id="60419"/>
    <lineage>
        <taxon>Eukaryota</taxon>
        <taxon>Viridiplantae</taxon>
        <taxon>Streptophyta</taxon>
        <taxon>Embryophyta</taxon>
        <taxon>Tracheophyta</taxon>
        <taxon>Spermatophyta</taxon>
        <taxon>Magnoliopsida</taxon>
        <taxon>eudicotyledons</taxon>
        <taxon>Gunneridae</taxon>
        <taxon>Pentapetalae</taxon>
        <taxon>rosids</taxon>
        <taxon>fabids</taxon>
        <taxon>Fagales</taxon>
        <taxon>Fagaceae</taxon>
        <taxon>Castanea</taxon>
    </lineage>
</organism>
<evidence type="ECO:0000313" key="10">
    <source>
        <dbReference type="Proteomes" id="UP000737018"/>
    </source>
</evidence>
<dbReference type="PROSITE" id="PS50850">
    <property type="entry name" value="MFS"/>
    <property type="match status" value="1"/>
</dbReference>
<gene>
    <name evidence="9" type="ORF">CMV_025963</name>
</gene>
<dbReference type="GO" id="GO:0022857">
    <property type="term" value="F:transmembrane transporter activity"/>
    <property type="evidence" value="ECO:0007669"/>
    <property type="project" value="InterPro"/>
</dbReference>
<dbReference type="PANTHER" id="PTHR48023">
    <property type="entry name" value="D-XYLOSE-PROTON SYMPORTER-LIKE 2"/>
    <property type="match status" value="1"/>
</dbReference>
<evidence type="ECO:0000256" key="4">
    <source>
        <dbReference type="ARBA" id="ARBA00022692"/>
    </source>
</evidence>
<feature type="transmembrane region" description="Helical" evidence="7">
    <location>
        <begin position="12"/>
        <end position="33"/>
    </location>
</feature>
<dbReference type="AlphaFoldDB" id="A0A8J4VGD1"/>
<keyword evidence="3" id="KW-0813">Transport</keyword>
<feature type="transmembrane region" description="Helical" evidence="7">
    <location>
        <begin position="39"/>
        <end position="64"/>
    </location>
</feature>